<feature type="transmembrane region" description="Helical" evidence="1">
    <location>
        <begin position="20"/>
        <end position="38"/>
    </location>
</feature>
<reference evidence="2" key="1">
    <citation type="journal article" date="2014" name="Front. Microbiol.">
        <title>High frequency of phylogenetically diverse reductive dehalogenase-homologous genes in deep subseafloor sedimentary metagenomes.</title>
        <authorList>
            <person name="Kawai M."/>
            <person name="Futagami T."/>
            <person name="Toyoda A."/>
            <person name="Takaki Y."/>
            <person name="Nishi S."/>
            <person name="Hori S."/>
            <person name="Arai W."/>
            <person name="Tsubouchi T."/>
            <person name="Morono Y."/>
            <person name="Uchiyama I."/>
            <person name="Ito T."/>
            <person name="Fujiyama A."/>
            <person name="Inagaki F."/>
            <person name="Takami H."/>
        </authorList>
    </citation>
    <scope>NUCLEOTIDE SEQUENCE</scope>
    <source>
        <strain evidence="2">Expedition CK06-06</strain>
    </source>
</reference>
<evidence type="ECO:0000256" key="1">
    <source>
        <dbReference type="SAM" id="Phobius"/>
    </source>
</evidence>
<dbReference type="EMBL" id="BARS01013305">
    <property type="protein sequence ID" value="GAF95499.1"/>
    <property type="molecule type" value="Genomic_DNA"/>
</dbReference>
<keyword evidence="1" id="KW-1133">Transmembrane helix</keyword>
<gene>
    <name evidence="2" type="ORF">S01H1_23190</name>
</gene>
<keyword evidence="1" id="KW-0812">Transmembrane</keyword>
<organism evidence="2">
    <name type="scientific">marine sediment metagenome</name>
    <dbReference type="NCBI Taxonomy" id="412755"/>
    <lineage>
        <taxon>unclassified sequences</taxon>
        <taxon>metagenomes</taxon>
        <taxon>ecological metagenomes</taxon>
    </lineage>
</organism>
<accession>X0TQJ0</accession>
<feature type="non-terminal residue" evidence="2">
    <location>
        <position position="59"/>
    </location>
</feature>
<comment type="caution">
    <text evidence="2">The sequence shown here is derived from an EMBL/GenBank/DDBJ whole genome shotgun (WGS) entry which is preliminary data.</text>
</comment>
<sequence>MNVSQVKDLVQKLSVLKNYSSLLVPVIIGLVGVFLLIPTQLMSGKLKKQIAAESISIGK</sequence>
<protein>
    <submittedName>
        <fullName evidence="2">Uncharacterized protein</fullName>
    </submittedName>
</protein>
<evidence type="ECO:0000313" key="2">
    <source>
        <dbReference type="EMBL" id="GAF95499.1"/>
    </source>
</evidence>
<keyword evidence="1" id="KW-0472">Membrane</keyword>
<name>X0TQJ0_9ZZZZ</name>
<proteinExistence type="predicted"/>
<dbReference type="AlphaFoldDB" id="X0TQJ0"/>